<evidence type="ECO:0000313" key="2">
    <source>
        <dbReference type="EMBL" id="KAJ8421074.1"/>
    </source>
</evidence>
<dbReference type="AlphaFoldDB" id="A0A9Q1GKW3"/>
<dbReference type="Proteomes" id="UP001153076">
    <property type="component" value="Unassembled WGS sequence"/>
</dbReference>
<feature type="region of interest" description="Disordered" evidence="1">
    <location>
        <begin position="672"/>
        <end position="692"/>
    </location>
</feature>
<dbReference type="PANTHER" id="PTHR47184:SF2">
    <property type="entry name" value="SYMPLEKIN"/>
    <property type="match status" value="1"/>
</dbReference>
<accession>A0A9Q1GKW3</accession>
<protein>
    <recommendedName>
        <fullName evidence="4">Symplekin</fullName>
    </recommendedName>
</protein>
<evidence type="ECO:0000256" key="1">
    <source>
        <dbReference type="SAM" id="MobiDB-lite"/>
    </source>
</evidence>
<evidence type="ECO:0008006" key="4">
    <source>
        <dbReference type="Google" id="ProtNLM"/>
    </source>
</evidence>
<feature type="compositionally biased region" description="Polar residues" evidence="1">
    <location>
        <begin position="681"/>
        <end position="692"/>
    </location>
</feature>
<dbReference type="EMBL" id="JAKOGI010002939">
    <property type="protein sequence ID" value="KAJ8421074.1"/>
    <property type="molecule type" value="Genomic_DNA"/>
</dbReference>
<comment type="caution">
    <text evidence="2">The sequence shown here is derived from an EMBL/GenBank/DDBJ whole genome shotgun (WGS) entry which is preliminary data.</text>
</comment>
<sequence length="947" mass="103431">MSCVSEELNNRQIAHHKAVEIKTEASVQAIKPEEDDMGPVQQLVAVFAALVAQGEKAAVSLDVLISSISADLLADVVIANLRNLPFTRPLAEGDEELPGVGLRQSEVDTDPPFRQLSSFLMNAISSSSSQQVSLAEDVQPPPVDDIEAILCLATLNLQGSHLEESSAMDEIVKDVVGPTSNELTEIVHSDVPHASTAISDSELTKDFSAVAPDFQVMGTVDAVIPGLDNAPVDGVPEAITSSSLASMDPEDTGQDQLIGFGKIAKSESLPSMSTERSEELSSKTITADANSGITSTATSLGPVQQFALPKISAPVIALSDEEKDSLQKWLLMRIVEAYKQVAVAGGSQLRFSLLAYLGVEHHQRTEQLIPCRKNGLGKLNLPAVGKPPQNLPAVTKTASQPSSLTEKHLIPPPVHKSEENDMRDPRKPKDDRQRGRPVASEDSKSTVPQVPDPIPRTGANSNLGNNDLPKPLSEAGRINLSAPTDQIIYNIQGHELTLRVLYRLYGEAEERDLFSSAKATSAYEMFLLKVVETLRDSFPASDKSLSRLLGEVPHLPESVLKLLGRLCSPENGDKDDKELHSGDRVTQGLSTVWSLILLRPSLRSVLLKIALQVANKLYPLPSIALQIEEFAKGMLLSVVERHVSDPADTEKSNSQLQKNPDTVLTLNDQARGETISKDPSAHTTESCTPGSLSTTSISQAQRYMSLYFALCTKKHALLRQIFITYQNAPDHVKQAVHRHIPILIRTMGASPALLEIISDPPDGSENLFMQVLQTLTDGTVPSAELISTIKKLYETKIKDIEILFPILSYLPKEEVWLWFSYLYKLWSNKVVSYVQVLSMFSRIVNLPQDKFQAALSRLLQPSGRPFQKLLITINGGIVVDLLLVETCRVFKRLDGTEVPVSSKALSDLGLPNEVANKGRLRLQSAVERRKFKGTFLFYCLRPSSGLS</sequence>
<name>A0A9Q1GKW3_9CARY</name>
<evidence type="ECO:0000313" key="3">
    <source>
        <dbReference type="Proteomes" id="UP001153076"/>
    </source>
</evidence>
<keyword evidence="3" id="KW-1185">Reference proteome</keyword>
<dbReference type="OrthoDB" id="331600at2759"/>
<proteinExistence type="predicted"/>
<gene>
    <name evidence="2" type="ORF">Cgig2_018490</name>
</gene>
<feature type="compositionally biased region" description="Basic and acidic residues" evidence="1">
    <location>
        <begin position="405"/>
        <end position="444"/>
    </location>
</feature>
<organism evidence="2 3">
    <name type="scientific">Carnegiea gigantea</name>
    <dbReference type="NCBI Taxonomy" id="171969"/>
    <lineage>
        <taxon>Eukaryota</taxon>
        <taxon>Viridiplantae</taxon>
        <taxon>Streptophyta</taxon>
        <taxon>Embryophyta</taxon>
        <taxon>Tracheophyta</taxon>
        <taxon>Spermatophyta</taxon>
        <taxon>Magnoliopsida</taxon>
        <taxon>eudicotyledons</taxon>
        <taxon>Gunneridae</taxon>
        <taxon>Pentapetalae</taxon>
        <taxon>Caryophyllales</taxon>
        <taxon>Cactineae</taxon>
        <taxon>Cactaceae</taxon>
        <taxon>Cactoideae</taxon>
        <taxon>Echinocereeae</taxon>
        <taxon>Carnegiea</taxon>
    </lineage>
</organism>
<feature type="region of interest" description="Disordered" evidence="1">
    <location>
        <begin position="380"/>
        <end position="470"/>
    </location>
</feature>
<reference evidence="2" key="1">
    <citation type="submission" date="2022-04" db="EMBL/GenBank/DDBJ databases">
        <title>Carnegiea gigantea Genome sequencing and assembly v2.</title>
        <authorList>
            <person name="Copetti D."/>
            <person name="Sanderson M.J."/>
            <person name="Burquez A."/>
            <person name="Wojciechowski M.F."/>
        </authorList>
    </citation>
    <scope>NUCLEOTIDE SEQUENCE</scope>
    <source>
        <strain evidence="2">SGP5-SGP5p</strain>
        <tissue evidence="2">Aerial part</tissue>
    </source>
</reference>
<dbReference type="PANTHER" id="PTHR47184">
    <property type="entry name" value="PHOSPHATIDYLINOSITOL 3-AND 4-KINASE FAMILY PROTEIN-RELATED"/>
    <property type="match status" value="1"/>
</dbReference>